<dbReference type="STRING" id="5786.F0ZE76"/>
<dbReference type="GO" id="GO:0007165">
    <property type="term" value="P:signal transduction"/>
    <property type="evidence" value="ECO:0000318"/>
    <property type="project" value="GO_Central"/>
</dbReference>
<name>F0ZE76_DICPU</name>
<dbReference type="VEuPathDB" id="AmoebaDB:DICPUDRAFT_53753"/>
<dbReference type="AlphaFoldDB" id="F0ZE76"/>
<dbReference type="GO" id="GO:0005634">
    <property type="term" value="C:nucleus"/>
    <property type="evidence" value="ECO:0000318"/>
    <property type="project" value="GO_Central"/>
</dbReference>
<reference evidence="2" key="1">
    <citation type="journal article" date="2011" name="Genome Biol.">
        <title>Comparative genomics of the social amoebae Dictyostelium discoideum and Dictyostelium purpureum.</title>
        <authorList>
            <consortium name="US DOE Joint Genome Institute (JGI-PGF)"/>
            <person name="Sucgang R."/>
            <person name="Kuo A."/>
            <person name="Tian X."/>
            <person name="Salerno W."/>
            <person name="Parikh A."/>
            <person name="Feasley C.L."/>
            <person name="Dalin E."/>
            <person name="Tu H."/>
            <person name="Huang E."/>
            <person name="Barry K."/>
            <person name="Lindquist E."/>
            <person name="Shapiro H."/>
            <person name="Bruce D."/>
            <person name="Schmutz J."/>
            <person name="Salamov A."/>
            <person name="Fey P."/>
            <person name="Gaudet P."/>
            <person name="Anjard C."/>
            <person name="Babu M.M."/>
            <person name="Basu S."/>
            <person name="Bushmanova Y."/>
            <person name="van der Wel H."/>
            <person name="Katoh-Kurasawa M."/>
            <person name="Dinh C."/>
            <person name="Coutinho P.M."/>
            <person name="Saito T."/>
            <person name="Elias M."/>
            <person name="Schaap P."/>
            <person name="Kay R.R."/>
            <person name="Henrissat B."/>
            <person name="Eichinger L."/>
            <person name="Rivero F."/>
            <person name="Putnam N.H."/>
            <person name="West C.M."/>
            <person name="Loomis W.F."/>
            <person name="Chisholm R.L."/>
            <person name="Shaulsky G."/>
            <person name="Strassmann J.E."/>
            <person name="Queller D.C."/>
            <person name="Kuspa A."/>
            <person name="Grigoriev I.V."/>
        </authorList>
    </citation>
    <scope>NUCLEOTIDE SEQUENCE [LARGE SCALE GENOMIC DNA]</scope>
    <source>
        <strain evidence="2">QSDP1</strain>
    </source>
</reference>
<dbReference type="eggNOG" id="KOG0440">
    <property type="taxonomic scope" value="Eukaryota"/>
</dbReference>
<keyword evidence="2" id="KW-1185">Reference proteome</keyword>
<dbReference type="SMART" id="SM01388">
    <property type="entry name" value="Mob1_phocein"/>
    <property type="match status" value="1"/>
</dbReference>
<sequence>MPLFGNLLSRVSKDGKESIRGNYKPKKHPHGSSRYTLRKSLKSSLAGGTKLKDSVKCPDGEDENEWIAVNTIECFNTMNMCYSFIQSFCTDDSCPTMSSLKATYLWTDGKGKPQELSAPKYIDNVVNWISEQIDNPEIFPVDDSPFPKNYKASVIKIISRILRVYAHIYHGHWDKIKQLEVNQHTNTSLKHLQYFAENFQLLGEKDYETMKHVFVTL</sequence>
<proteinExistence type="predicted"/>
<dbReference type="InterPro" id="IPR036703">
    <property type="entry name" value="MOB_kinase_act_sf"/>
</dbReference>
<dbReference type="InParanoid" id="F0ZE76"/>
<organism evidence="1 2">
    <name type="scientific">Dictyostelium purpureum</name>
    <name type="common">Slime mold</name>
    <dbReference type="NCBI Taxonomy" id="5786"/>
    <lineage>
        <taxon>Eukaryota</taxon>
        <taxon>Amoebozoa</taxon>
        <taxon>Evosea</taxon>
        <taxon>Eumycetozoa</taxon>
        <taxon>Dictyostelia</taxon>
        <taxon>Dictyosteliales</taxon>
        <taxon>Dictyosteliaceae</taxon>
        <taxon>Dictyostelium</taxon>
    </lineage>
</organism>
<dbReference type="OMA" id="KATYLWT"/>
<dbReference type="Pfam" id="PF03637">
    <property type="entry name" value="Mob1_phocein"/>
    <property type="match status" value="1"/>
</dbReference>
<accession>F0ZE76</accession>
<dbReference type="GO" id="GO:0005737">
    <property type="term" value="C:cytoplasm"/>
    <property type="evidence" value="ECO:0000318"/>
    <property type="project" value="GO_Central"/>
</dbReference>
<dbReference type="GeneID" id="10499185"/>
<gene>
    <name evidence="1" type="ORF">DICPUDRAFT_53753</name>
</gene>
<evidence type="ECO:0000313" key="2">
    <source>
        <dbReference type="Proteomes" id="UP000001064"/>
    </source>
</evidence>
<dbReference type="Proteomes" id="UP000001064">
    <property type="component" value="Unassembled WGS sequence"/>
</dbReference>
<dbReference type="Gene3D" id="1.20.140.30">
    <property type="entry name" value="MOB kinase activator"/>
    <property type="match status" value="1"/>
</dbReference>
<dbReference type="OrthoDB" id="8170117at2759"/>
<dbReference type="KEGG" id="dpp:DICPUDRAFT_53753"/>
<dbReference type="InterPro" id="IPR005301">
    <property type="entry name" value="MOB_kinase_act_fam"/>
</dbReference>
<dbReference type="SUPFAM" id="SSF101152">
    <property type="entry name" value="Mob1/phocein"/>
    <property type="match status" value="1"/>
</dbReference>
<dbReference type="EMBL" id="GL870991">
    <property type="protein sequence ID" value="EGC37754.1"/>
    <property type="molecule type" value="Genomic_DNA"/>
</dbReference>
<dbReference type="RefSeq" id="XP_003285693.1">
    <property type="nucleotide sequence ID" value="XM_003285645.1"/>
</dbReference>
<dbReference type="GO" id="GO:0030295">
    <property type="term" value="F:protein kinase activator activity"/>
    <property type="evidence" value="ECO:0000318"/>
    <property type="project" value="GO_Central"/>
</dbReference>
<evidence type="ECO:0000313" key="1">
    <source>
        <dbReference type="EMBL" id="EGC37754.1"/>
    </source>
</evidence>
<dbReference type="PANTHER" id="PTHR22599">
    <property type="entry name" value="MPS ONE BINDER KINASE ACTIVATOR-LIKE MOB"/>
    <property type="match status" value="1"/>
</dbReference>
<protein>
    <submittedName>
        <fullName evidence="1">Uncharacterized protein</fullName>
    </submittedName>
</protein>